<dbReference type="EC" id="6.1.1.11" evidence="2"/>
<keyword evidence="14" id="KW-1185">Reference proteome</keyword>
<feature type="binding site" evidence="9">
    <location>
        <position position="236"/>
    </location>
    <ligand>
        <name>L-serine</name>
        <dbReference type="ChEBI" id="CHEBI:33384"/>
    </ligand>
</feature>
<evidence type="ECO:0000256" key="10">
    <source>
        <dbReference type="PIRSR" id="PIRSR001529-2"/>
    </source>
</evidence>
<dbReference type="SUPFAM" id="SSF55681">
    <property type="entry name" value="Class II aaRS and biotin synthetases"/>
    <property type="match status" value="1"/>
</dbReference>
<name>A0AAW1P027_9CHLO</name>
<evidence type="ECO:0000313" key="14">
    <source>
        <dbReference type="Proteomes" id="UP001465755"/>
    </source>
</evidence>
<dbReference type="InterPro" id="IPR045864">
    <property type="entry name" value="aa-tRNA-synth_II/BPL/LPL"/>
</dbReference>
<evidence type="ECO:0000256" key="9">
    <source>
        <dbReference type="PIRSR" id="PIRSR001529-1"/>
    </source>
</evidence>
<comment type="similarity">
    <text evidence="1">Belongs to the class-II aminoacyl-tRNA synthetase family. Type-1 seryl-tRNA synthetase subfamily.</text>
</comment>
<evidence type="ECO:0000256" key="6">
    <source>
        <dbReference type="ARBA" id="ARBA00022917"/>
    </source>
</evidence>
<reference evidence="13 14" key="1">
    <citation type="journal article" date="2024" name="Nat. Commun.">
        <title>Phylogenomics reveals the evolutionary origins of lichenization in chlorophyte algae.</title>
        <authorList>
            <person name="Puginier C."/>
            <person name="Libourel C."/>
            <person name="Otte J."/>
            <person name="Skaloud P."/>
            <person name="Haon M."/>
            <person name="Grisel S."/>
            <person name="Petersen M."/>
            <person name="Berrin J.G."/>
            <person name="Delaux P.M."/>
            <person name="Dal Grande F."/>
            <person name="Keller J."/>
        </authorList>
    </citation>
    <scope>NUCLEOTIDE SEQUENCE [LARGE SCALE GENOMIC DNA]</scope>
    <source>
        <strain evidence="13 14">SAG 2036</strain>
    </source>
</reference>
<dbReference type="PANTHER" id="PTHR11778">
    <property type="entry name" value="SERYL-TRNA SYNTHETASE"/>
    <property type="match status" value="1"/>
</dbReference>
<evidence type="ECO:0000256" key="2">
    <source>
        <dbReference type="ARBA" id="ARBA00012840"/>
    </source>
</evidence>
<evidence type="ECO:0000256" key="1">
    <source>
        <dbReference type="ARBA" id="ARBA00010728"/>
    </source>
</evidence>
<dbReference type="CDD" id="cd00770">
    <property type="entry name" value="SerRS_core"/>
    <property type="match status" value="1"/>
</dbReference>
<evidence type="ECO:0000313" key="13">
    <source>
        <dbReference type="EMBL" id="KAK9799400.1"/>
    </source>
</evidence>
<dbReference type="GO" id="GO:0006434">
    <property type="term" value="P:seryl-tRNA aminoacylation"/>
    <property type="evidence" value="ECO:0007669"/>
    <property type="project" value="InterPro"/>
</dbReference>
<dbReference type="Pfam" id="PF02403">
    <property type="entry name" value="Seryl_tRNA_N"/>
    <property type="match status" value="1"/>
</dbReference>
<sequence length="451" mass="50921">MLDITLFRTARGGNPDIVRDSQKRRYADVGLVDRVIELDATWREANHDLERKKTDFNALNKEIGKLRKAKQDTADLQEKSKKSKTAIVEGEEKVKALAAARDKALSAFGNLVPDSVPVSNDEADNEVVKTWGSPREEDGLRNHVDLVQMLDIADLENGSAVAGARGYYLRREGVLLNLAIIQCALHHAVQQGGCMPVMTPFFMRREIMGECAQLDDFDEQLYTVSGEGEDKYLIATSEQPLCAMHRHQWFEASQLPLKFAGYSTCFRKEAGSHGRDTLGIFRVHQFEKVEQFYVTSPYDNASWKALDEMLATAESFYQLLGLPYQVVNIVSGELNNAAAKKYDLEAWFPASKTFRELVSCSNCTDYQARRLEVRLRTPKMAGVEPEKAYVHMLNATLTATERTLCCLLENYQTPEGLRIPEALQPFMASKETFIPFRKRLEKNGKFVNIDA</sequence>
<evidence type="ECO:0000256" key="4">
    <source>
        <dbReference type="ARBA" id="ARBA00022741"/>
    </source>
</evidence>
<keyword evidence="3" id="KW-0436">Ligase</keyword>
<evidence type="ECO:0000256" key="7">
    <source>
        <dbReference type="ARBA" id="ARBA00023146"/>
    </source>
</evidence>
<dbReference type="Gene3D" id="1.10.287.40">
    <property type="entry name" value="Serine-tRNA synthetase, tRNA binding domain"/>
    <property type="match status" value="1"/>
</dbReference>
<feature type="binding site" evidence="10">
    <location>
        <begin position="283"/>
        <end position="286"/>
    </location>
    <ligand>
        <name>ATP</name>
        <dbReference type="ChEBI" id="CHEBI:30616"/>
    </ligand>
</feature>
<dbReference type="InterPro" id="IPR006195">
    <property type="entry name" value="aa-tRNA-synth_II"/>
</dbReference>
<gene>
    <name evidence="13" type="ORF">WJX73_002247</name>
</gene>
<feature type="site" description="Important for serine binding" evidence="9">
    <location>
        <position position="396"/>
    </location>
</feature>
<dbReference type="PRINTS" id="PR00981">
    <property type="entry name" value="TRNASYNTHSER"/>
</dbReference>
<evidence type="ECO:0000256" key="8">
    <source>
        <dbReference type="ARBA" id="ARBA00031113"/>
    </source>
</evidence>
<dbReference type="GO" id="GO:0004828">
    <property type="term" value="F:serine-tRNA ligase activity"/>
    <property type="evidence" value="ECO:0007669"/>
    <property type="project" value="UniProtKB-EC"/>
</dbReference>
<dbReference type="InterPro" id="IPR042103">
    <property type="entry name" value="SerRS_1_N_sf"/>
</dbReference>
<keyword evidence="4" id="KW-0547">Nucleotide-binding</keyword>
<dbReference type="InterPro" id="IPR002314">
    <property type="entry name" value="aa-tRNA-synt_IIb"/>
</dbReference>
<keyword evidence="7" id="KW-0030">Aminoacyl-tRNA synthetase</keyword>
<dbReference type="InterPro" id="IPR002317">
    <property type="entry name" value="Ser-tRNA-ligase_type_1"/>
</dbReference>
<feature type="binding site" evidence="9">
    <location>
        <position position="394"/>
    </location>
    <ligand>
        <name>L-serine</name>
        <dbReference type="ChEBI" id="CHEBI:33384"/>
    </ligand>
</feature>
<evidence type="ECO:0000256" key="5">
    <source>
        <dbReference type="ARBA" id="ARBA00022840"/>
    </source>
</evidence>
<accession>A0AAW1P027</accession>
<feature type="binding site" evidence="10">
    <location>
        <begin position="267"/>
        <end position="269"/>
    </location>
    <ligand>
        <name>ATP</name>
        <dbReference type="ChEBI" id="CHEBI:30616"/>
    </ligand>
</feature>
<feature type="binding site" evidence="10">
    <location>
        <begin position="356"/>
        <end position="359"/>
    </location>
    <ligand>
        <name>ATP</name>
        <dbReference type="ChEBI" id="CHEBI:30616"/>
    </ligand>
</feature>
<comment type="caution">
    <text evidence="13">The sequence shown here is derived from an EMBL/GenBank/DDBJ whole genome shotgun (WGS) entry which is preliminary data.</text>
</comment>
<dbReference type="Gene3D" id="3.30.930.10">
    <property type="entry name" value="Bira Bifunctional Protein, Domain 2"/>
    <property type="match status" value="1"/>
</dbReference>
<feature type="binding site" evidence="9">
    <location>
        <position position="267"/>
    </location>
    <ligand>
        <name>L-serine</name>
        <dbReference type="ChEBI" id="CHEBI:33384"/>
    </ligand>
</feature>
<dbReference type="Proteomes" id="UP001465755">
    <property type="component" value="Unassembled WGS sequence"/>
</dbReference>
<proteinExistence type="inferred from homology"/>
<organism evidence="13 14">
    <name type="scientific">Symbiochloris irregularis</name>
    <dbReference type="NCBI Taxonomy" id="706552"/>
    <lineage>
        <taxon>Eukaryota</taxon>
        <taxon>Viridiplantae</taxon>
        <taxon>Chlorophyta</taxon>
        <taxon>core chlorophytes</taxon>
        <taxon>Trebouxiophyceae</taxon>
        <taxon>Trebouxiales</taxon>
        <taxon>Trebouxiaceae</taxon>
        <taxon>Symbiochloris</taxon>
    </lineage>
</organism>
<feature type="coiled-coil region" evidence="11">
    <location>
        <begin position="49"/>
        <end position="79"/>
    </location>
</feature>
<keyword evidence="11" id="KW-0175">Coiled coil</keyword>
<dbReference type="FunFam" id="3.30.930.10:FF:000026">
    <property type="entry name" value="Seryl-tRNA synthetase, cytoplasmic"/>
    <property type="match status" value="1"/>
</dbReference>
<keyword evidence="6" id="KW-0648">Protein biosynthesis</keyword>
<dbReference type="PROSITE" id="PS50862">
    <property type="entry name" value="AA_TRNA_LIGASE_II"/>
    <property type="match status" value="1"/>
</dbReference>
<evidence type="ECO:0000256" key="3">
    <source>
        <dbReference type="ARBA" id="ARBA00022598"/>
    </source>
</evidence>
<keyword evidence="5 10" id="KW-0067">ATP-binding</keyword>
<dbReference type="InterPro" id="IPR033729">
    <property type="entry name" value="SerRS_core"/>
</dbReference>
<evidence type="ECO:0000256" key="11">
    <source>
        <dbReference type="SAM" id="Coils"/>
    </source>
</evidence>
<dbReference type="AlphaFoldDB" id="A0AAW1P027"/>
<dbReference type="Pfam" id="PF00587">
    <property type="entry name" value="tRNA-synt_2b"/>
    <property type="match status" value="1"/>
</dbReference>
<dbReference type="EMBL" id="JALJOQ010000089">
    <property type="protein sequence ID" value="KAK9799400.1"/>
    <property type="molecule type" value="Genomic_DNA"/>
</dbReference>
<evidence type="ECO:0000259" key="12">
    <source>
        <dbReference type="PROSITE" id="PS50862"/>
    </source>
</evidence>
<dbReference type="InterPro" id="IPR010978">
    <property type="entry name" value="tRNA-bd_arm"/>
</dbReference>
<dbReference type="SUPFAM" id="SSF46589">
    <property type="entry name" value="tRNA-binding arm"/>
    <property type="match status" value="1"/>
</dbReference>
<protein>
    <recommendedName>
        <fullName evidence="2">serine--tRNA ligase</fullName>
        <ecNumber evidence="2">6.1.1.11</ecNumber>
    </recommendedName>
    <alternativeName>
        <fullName evidence="8">Seryl-tRNA synthetase</fullName>
    </alternativeName>
</protein>
<dbReference type="PIRSF" id="PIRSF001529">
    <property type="entry name" value="Ser-tRNA-synth_IIa"/>
    <property type="match status" value="1"/>
</dbReference>
<dbReference type="NCBIfam" id="TIGR00414">
    <property type="entry name" value="serS"/>
    <property type="match status" value="1"/>
</dbReference>
<feature type="binding site" evidence="9">
    <location>
        <position position="290"/>
    </location>
    <ligand>
        <name>L-serine</name>
        <dbReference type="ChEBI" id="CHEBI:33384"/>
    </ligand>
</feature>
<dbReference type="InterPro" id="IPR015866">
    <property type="entry name" value="Ser-tRNA-synth_1_N"/>
</dbReference>
<feature type="domain" description="Aminoacyl-transfer RNA synthetases class-II family profile" evidence="12">
    <location>
        <begin position="138"/>
        <end position="420"/>
    </location>
</feature>
<dbReference type="GO" id="GO:0005524">
    <property type="term" value="F:ATP binding"/>
    <property type="evidence" value="ECO:0007669"/>
    <property type="project" value="UniProtKB-KW"/>
</dbReference>